<comment type="subcellular location">
    <subcellularLocation>
        <location evidence="1">Nucleus</location>
    </subcellularLocation>
</comment>
<protein>
    <submittedName>
        <fullName evidence="6">Nucleolar nop52 variant</fullName>
    </submittedName>
</protein>
<sequence>MAASAAVSAQEAQQMPFIRNLASSGSSSSLPEYIQMPQRLTMTSPKSDRKLRTESLSSLQAFLSSRRSITPLDARKLWTGLYYALWMTDRPRPQQALAADLANLLSDLQPACVEPWLAAFWSVLGTQWPHIEALRLDKFLLLVRRVFAAHVRLVKEQGYQGDLTAQILAVFARWCFDAEDEEKVALGLRLHVLDVWVDELEREGAVAAAQDNEHAKAFVQAVGALVDTLKRCPVKSLRQRAQDSYDDERLPWAEKKDDDDEDDEMEGAEGDEDDEWGGIDN</sequence>
<feature type="compositionally biased region" description="Basic and acidic residues" evidence="5">
    <location>
        <begin position="240"/>
        <end position="256"/>
    </location>
</feature>
<evidence type="ECO:0000256" key="4">
    <source>
        <dbReference type="ARBA" id="ARBA00023242"/>
    </source>
</evidence>
<keyword evidence="7" id="KW-1185">Reference proteome</keyword>
<keyword evidence="4" id="KW-0539">Nucleus</keyword>
<accession>A0A395NK26</accession>
<evidence type="ECO:0000313" key="6">
    <source>
        <dbReference type="EMBL" id="RFU76241.1"/>
    </source>
</evidence>
<comment type="caution">
    <text evidence="6">The sequence shown here is derived from an EMBL/GenBank/DDBJ whole genome shotgun (WGS) entry which is preliminary data.</text>
</comment>
<dbReference type="PANTHER" id="PTHR13026:SF0">
    <property type="entry name" value="RIBOSOMAL RNA PROCESSING 1B"/>
    <property type="match status" value="1"/>
</dbReference>
<evidence type="ECO:0000256" key="3">
    <source>
        <dbReference type="ARBA" id="ARBA00022552"/>
    </source>
</evidence>
<evidence type="ECO:0000313" key="7">
    <source>
        <dbReference type="Proteomes" id="UP000266272"/>
    </source>
</evidence>
<dbReference type="EMBL" id="PXOA01000366">
    <property type="protein sequence ID" value="RFU76241.1"/>
    <property type="molecule type" value="Genomic_DNA"/>
</dbReference>
<evidence type="ECO:0000256" key="2">
    <source>
        <dbReference type="ARBA" id="ARBA00006374"/>
    </source>
</evidence>
<reference evidence="6 7" key="1">
    <citation type="journal article" date="2018" name="PLoS Pathog.">
        <title>Evolution of structural diversity of trichothecenes, a family of toxins produced by plant pathogenic and entomopathogenic fungi.</title>
        <authorList>
            <person name="Proctor R.H."/>
            <person name="McCormick S.P."/>
            <person name="Kim H.S."/>
            <person name="Cardoza R.E."/>
            <person name="Stanley A.M."/>
            <person name="Lindo L."/>
            <person name="Kelly A."/>
            <person name="Brown D.W."/>
            <person name="Lee T."/>
            <person name="Vaughan M.M."/>
            <person name="Alexander N.J."/>
            <person name="Busman M."/>
            <person name="Gutierrez S."/>
        </authorList>
    </citation>
    <scope>NUCLEOTIDE SEQUENCE [LARGE SCALE GENOMIC DNA]</scope>
    <source>
        <strain evidence="6 7">IBT 40837</strain>
    </source>
</reference>
<gene>
    <name evidence="6" type="ORF">TARUN_5988</name>
</gene>
<dbReference type="STRING" id="490622.A0A395NK26"/>
<feature type="compositionally biased region" description="Acidic residues" evidence="5">
    <location>
        <begin position="257"/>
        <end position="281"/>
    </location>
</feature>
<dbReference type="PANTHER" id="PTHR13026">
    <property type="entry name" value="NNP-1 PROTEIN NOVEL NUCLEAR PROTEIN 1 NOP52"/>
    <property type="match status" value="1"/>
</dbReference>
<dbReference type="Pfam" id="PF05997">
    <property type="entry name" value="Nop52"/>
    <property type="match status" value="1"/>
</dbReference>
<dbReference type="OrthoDB" id="2019504at2759"/>
<comment type="similarity">
    <text evidence="2">Belongs to the RRP1 family.</text>
</comment>
<dbReference type="InterPro" id="IPR010301">
    <property type="entry name" value="RRP1"/>
</dbReference>
<dbReference type="GO" id="GO:0005634">
    <property type="term" value="C:nucleus"/>
    <property type="evidence" value="ECO:0007669"/>
    <property type="project" value="UniProtKB-SubCell"/>
</dbReference>
<keyword evidence="3" id="KW-0698">rRNA processing</keyword>
<name>A0A395NK26_TRIAR</name>
<feature type="region of interest" description="Disordered" evidence="5">
    <location>
        <begin position="238"/>
        <end position="281"/>
    </location>
</feature>
<dbReference type="AlphaFoldDB" id="A0A395NK26"/>
<dbReference type="GO" id="GO:0030688">
    <property type="term" value="C:preribosome, small subunit precursor"/>
    <property type="evidence" value="ECO:0007669"/>
    <property type="project" value="InterPro"/>
</dbReference>
<organism evidence="6 7">
    <name type="scientific">Trichoderma arundinaceum</name>
    <dbReference type="NCBI Taxonomy" id="490622"/>
    <lineage>
        <taxon>Eukaryota</taxon>
        <taxon>Fungi</taxon>
        <taxon>Dikarya</taxon>
        <taxon>Ascomycota</taxon>
        <taxon>Pezizomycotina</taxon>
        <taxon>Sordariomycetes</taxon>
        <taxon>Hypocreomycetidae</taxon>
        <taxon>Hypocreales</taxon>
        <taxon>Hypocreaceae</taxon>
        <taxon>Trichoderma</taxon>
    </lineage>
</organism>
<dbReference type="GO" id="GO:0006364">
    <property type="term" value="P:rRNA processing"/>
    <property type="evidence" value="ECO:0007669"/>
    <property type="project" value="UniProtKB-KW"/>
</dbReference>
<proteinExistence type="inferred from homology"/>
<dbReference type="Proteomes" id="UP000266272">
    <property type="component" value="Unassembled WGS sequence"/>
</dbReference>
<evidence type="ECO:0000256" key="5">
    <source>
        <dbReference type="SAM" id="MobiDB-lite"/>
    </source>
</evidence>
<evidence type="ECO:0000256" key="1">
    <source>
        <dbReference type="ARBA" id="ARBA00004123"/>
    </source>
</evidence>